<dbReference type="Proteomes" id="UP001153387">
    <property type="component" value="Unassembled WGS sequence"/>
</dbReference>
<dbReference type="EMBL" id="JAPDHZ010000003">
    <property type="protein sequence ID" value="MDG0792993.1"/>
    <property type="molecule type" value="Genomic_DNA"/>
</dbReference>
<dbReference type="GO" id="GO:0003700">
    <property type="term" value="F:DNA-binding transcription factor activity"/>
    <property type="evidence" value="ECO:0007669"/>
    <property type="project" value="InterPro"/>
</dbReference>
<evidence type="ECO:0000313" key="6">
    <source>
        <dbReference type="Proteomes" id="UP001153387"/>
    </source>
</evidence>
<evidence type="ECO:0000313" key="5">
    <source>
        <dbReference type="EMBL" id="MDG0792993.1"/>
    </source>
</evidence>
<sequence length="445" mass="52051">MKIIFLTCHGEFHYARTAVKLEAVDYLLKDELTAEQLRDSLQKAVQLLKEEKESRRELAYKQDLLKNREVLKQPFFQKLMSGSADAGMLGYGQRLGIDWKHPQFIMAIGTIQYLSFTGRFRYTDTDLLLYAIGNISSELPLESMTVTTFIDPQAGFVCVANYQPSLRLKGMESFERYLRTLKDKIREYLGIEVYLSYGSPVKDLASLRQQYKKLKEWNRSSYYDGPAFGHMPPYDAKPWTSDVWNAVSAEWEQIRKAFKEHDEPSVDALLNQIQQKAAELRLEPEEWKLRSSQWIRVLELDDNRNSDNAFHECLVRTARLEDTMHLVRTKIGELFATKTPPVDRKPKIQQIERFLSEHLSENLSLVDVANHLYLNPSYLSRYFKLETGMNFTDFLHRFKMKLACQMLKGKQENIEMISLKLGYADRTYFSKIFKKYVGVSPKDYR</sequence>
<dbReference type="InterPro" id="IPR011006">
    <property type="entry name" value="CheY-like_superfamily"/>
</dbReference>
<reference evidence="5 6" key="1">
    <citation type="submission" date="2022-10" db="EMBL/GenBank/DDBJ databases">
        <title>Comparative genomic analysis of Cohnella hashimotonis sp. nov., isolated from the International Space Station.</title>
        <authorList>
            <person name="Simpson A."/>
            <person name="Venkateswaran K."/>
        </authorList>
    </citation>
    <scope>NUCLEOTIDE SEQUENCE [LARGE SCALE GENOMIC DNA]</scope>
    <source>
        <strain evidence="5 6">DSM 18997</strain>
    </source>
</reference>
<dbReference type="SMART" id="SM00342">
    <property type="entry name" value="HTH_ARAC"/>
    <property type="match status" value="1"/>
</dbReference>
<keyword evidence="6" id="KW-1185">Reference proteome</keyword>
<dbReference type="InterPro" id="IPR009057">
    <property type="entry name" value="Homeodomain-like_sf"/>
</dbReference>
<evidence type="ECO:0000256" key="3">
    <source>
        <dbReference type="ARBA" id="ARBA00023163"/>
    </source>
</evidence>
<protein>
    <submittedName>
        <fullName evidence="5">AraC family transcriptional regulator</fullName>
    </submittedName>
</protein>
<dbReference type="PANTHER" id="PTHR43280:SF10">
    <property type="entry name" value="REGULATORY PROTEIN POCR"/>
    <property type="match status" value="1"/>
</dbReference>
<keyword evidence="1" id="KW-0805">Transcription regulation</keyword>
<dbReference type="PANTHER" id="PTHR43280">
    <property type="entry name" value="ARAC-FAMILY TRANSCRIPTIONAL REGULATOR"/>
    <property type="match status" value="1"/>
</dbReference>
<dbReference type="Pfam" id="PF12833">
    <property type="entry name" value="HTH_18"/>
    <property type="match status" value="1"/>
</dbReference>
<dbReference type="PROSITE" id="PS00041">
    <property type="entry name" value="HTH_ARAC_FAMILY_1"/>
    <property type="match status" value="1"/>
</dbReference>
<evidence type="ECO:0000256" key="2">
    <source>
        <dbReference type="ARBA" id="ARBA00023125"/>
    </source>
</evidence>
<dbReference type="AlphaFoldDB" id="A0A9X4QNN5"/>
<keyword evidence="2" id="KW-0238">DNA-binding</keyword>
<dbReference type="Gene3D" id="3.40.50.2300">
    <property type="match status" value="1"/>
</dbReference>
<dbReference type="SUPFAM" id="SSF46689">
    <property type="entry name" value="Homeodomain-like"/>
    <property type="match status" value="2"/>
</dbReference>
<dbReference type="GO" id="GO:0043565">
    <property type="term" value="F:sequence-specific DNA binding"/>
    <property type="evidence" value="ECO:0007669"/>
    <property type="project" value="InterPro"/>
</dbReference>
<name>A0A9X4QNN5_9BACL</name>
<dbReference type="InterPro" id="IPR020449">
    <property type="entry name" value="Tscrpt_reg_AraC-type_HTH"/>
</dbReference>
<dbReference type="PRINTS" id="PR00032">
    <property type="entry name" value="HTHARAC"/>
</dbReference>
<dbReference type="InterPro" id="IPR018060">
    <property type="entry name" value="HTH_AraC"/>
</dbReference>
<proteinExistence type="predicted"/>
<keyword evidence="3" id="KW-0804">Transcription</keyword>
<dbReference type="Gene3D" id="1.10.10.60">
    <property type="entry name" value="Homeodomain-like"/>
    <property type="match status" value="2"/>
</dbReference>
<gene>
    <name evidence="5" type="ORF">OMP38_20555</name>
</gene>
<feature type="domain" description="HTH araC/xylS-type" evidence="4">
    <location>
        <begin position="349"/>
        <end position="445"/>
    </location>
</feature>
<accession>A0A9X4QNN5</accession>
<evidence type="ECO:0000259" key="4">
    <source>
        <dbReference type="PROSITE" id="PS01124"/>
    </source>
</evidence>
<organism evidence="5 6">
    <name type="scientific">Cohnella ginsengisoli</name>
    <dbReference type="NCBI Taxonomy" id="425004"/>
    <lineage>
        <taxon>Bacteria</taxon>
        <taxon>Bacillati</taxon>
        <taxon>Bacillota</taxon>
        <taxon>Bacilli</taxon>
        <taxon>Bacillales</taxon>
        <taxon>Paenibacillaceae</taxon>
        <taxon>Cohnella</taxon>
    </lineage>
</organism>
<dbReference type="RefSeq" id="WP_277566733.1">
    <property type="nucleotide sequence ID" value="NZ_JAPDHZ010000003.1"/>
</dbReference>
<dbReference type="SUPFAM" id="SSF52172">
    <property type="entry name" value="CheY-like"/>
    <property type="match status" value="1"/>
</dbReference>
<dbReference type="InterPro" id="IPR018062">
    <property type="entry name" value="HTH_AraC-typ_CS"/>
</dbReference>
<dbReference type="PROSITE" id="PS01124">
    <property type="entry name" value="HTH_ARAC_FAMILY_2"/>
    <property type="match status" value="1"/>
</dbReference>
<comment type="caution">
    <text evidence="5">The sequence shown here is derived from an EMBL/GenBank/DDBJ whole genome shotgun (WGS) entry which is preliminary data.</text>
</comment>
<evidence type="ECO:0000256" key="1">
    <source>
        <dbReference type="ARBA" id="ARBA00023015"/>
    </source>
</evidence>